<keyword evidence="5" id="KW-0862">Zinc</keyword>
<dbReference type="InterPro" id="IPR019787">
    <property type="entry name" value="Znf_PHD-finger"/>
</dbReference>
<gene>
    <name evidence="11" type="primary">putative Polycomb protein Pcl</name>
    <name evidence="11" type="ORF">CLUMA_CG013278</name>
</gene>
<dbReference type="Gene3D" id="3.90.980.20">
    <property type="match status" value="1"/>
</dbReference>
<evidence type="ECO:0000256" key="3">
    <source>
        <dbReference type="ARBA" id="ARBA00022737"/>
    </source>
</evidence>
<keyword evidence="4 8" id="KW-0863">Zinc-finger</keyword>
<dbReference type="InterPro" id="IPR001965">
    <property type="entry name" value="Znf_PHD"/>
</dbReference>
<comment type="subcellular location">
    <subcellularLocation>
        <location evidence="1">Nucleus</location>
    </subcellularLocation>
</comment>
<dbReference type="Pfam" id="PF14061">
    <property type="entry name" value="Mtf2_C"/>
    <property type="match status" value="1"/>
</dbReference>
<dbReference type="InterPro" id="IPR011011">
    <property type="entry name" value="Znf_FYVE_PHD"/>
</dbReference>
<evidence type="ECO:0000256" key="6">
    <source>
        <dbReference type="ARBA" id="ARBA00022853"/>
    </source>
</evidence>
<organism evidence="11 12">
    <name type="scientific">Clunio marinus</name>
    <dbReference type="NCBI Taxonomy" id="568069"/>
    <lineage>
        <taxon>Eukaryota</taxon>
        <taxon>Metazoa</taxon>
        <taxon>Ecdysozoa</taxon>
        <taxon>Arthropoda</taxon>
        <taxon>Hexapoda</taxon>
        <taxon>Insecta</taxon>
        <taxon>Pterygota</taxon>
        <taxon>Neoptera</taxon>
        <taxon>Endopterygota</taxon>
        <taxon>Diptera</taxon>
        <taxon>Nematocera</taxon>
        <taxon>Chironomoidea</taxon>
        <taxon>Chironomidae</taxon>
        <taxon>Clunio</taxon>
    </lineage>
</organism>
<accession>A0A1J1IJP6</accession>
<dbReference type="PROSITE" id="PS01359">
    <property type="entry name" value="ZF_PHD_1"/>
    <property type="match status" value="2"/>
</dbReference>
<evidence type="ECO:0000313" key="12">
    <source>
        <dbReference type="Proteomes" id="UP000183832"/>
    </source>
</evidence>
<dbReference type="GO" id="GO:0005634">
    <property type="term" value="C:nucleus"/>
    <property type="evidence" value="ECO:0007669"/>
    <property type="project" value="UniProtKB-SubCell"/>
</dbReference>
<evidence type="ECO:0000259" key="10">
    <source>
        <dbReference type="PROSITE" id="PS50016"/>
    </source>
</evidence>
<dbReference type="Gene3D" id="3.30.40.10">
    <property type="entry name" value="Zinc/RING finger domain, C3HC4 (zinc finger)"/>
    <property type="match status" value="1"/>
</dbReference>
<dbReference type="InterPro" id="IPR019786">
    <property type="entry name" value="Zinc_finger_PHD-type_CS"/>
</dbReference>
<evidence type="ECO:0000256" key="2">
    <source>
        <dbReference type="ARBA" id="ARBA00022723"/>
    </source>
</evidence>
<dbReference type="CDD" id="cd20452">
    <property type="entry name" value="Tudor_dPCL-like"/>
    <property type="match status" value="1"/>
</dbReference>
<protein>
    <submittedName>
        <fullName evidence="11">CLUMA_CG013278, isoform A</fullName>
    </submittedName>
</protein>
<evidence type="ECO:0000256" key="7">
    <source>
        <dbReference type="ARBA" id="ARBA00023242"/>
    </source>
</evidence>
<evidence type="ECO:0000256" key="1">
    <source>
        <dbReference type="ARBA" id="ARBA00004123"/>
    </source>
</evidence>
<sequence>MSSNIIYSNQASKIFIYNSTENKPNIDNENIEPTNTSSITILTSGIPEYHIRIKNNYNNSNEASKNSDTSESENHESKPFVKTEFSMNEDVLMKSIDDKLERYYLGTIVRIKNGNYLVKFDDNTEKWATETGLKKFTTSISQTDNDEPLCVICKNVKDDDVVEVCNKCSRGYHRHCIKLNESISSSPWCCDRCTASEVISISDSEDNENDDTAEDVKLPYDLSSLSWDSRHRENKEEIYCYCGETGFWKKRMLQCTRCQQWFHVECIQAFKGYLMHGDAFFVFCCKICNDGNEYVTRLSSMSWKDTTQLVVHELMMIRSQKKFSILKDVVPFIWEKWNQLNLPFEKHHSKDKLEKKVLSIVRKSDEFRFPATGSKKKNDSVCLRRKSPPTLPKIIIPINLPVCDETLKKLGIKVFTVKDEDVSLNDKMKCNEVLEASLFKNQNKRRKKTNRSVSNTPNESIQVDMMMNDDSSDENSSKSTLDWIIPPPSNFHGLNNPFHSQYKANLNFSGKIMKKGKSTIFDKQPEIRIVRTIKRRLSAKDLERQGDSKRRKVTKRHKSSDVEIISEIIQPMSMPLPTHLPFRAIESSKDGIRSIMSYDSAQDKDCELSYMNAQQTSRQSRLQRQSRGKFGEEINDNNFNSENRNSANISLTDTVINSPIKNKSINLYFGAFDRMENGENFRILAKRITFDGKEQYLLEWDSSVKSESQNS</sequence>
<proteinExistence type="predicted"/>
<dbReference type="SUPFAM" id="SSF57903">
    <property type="entry name" value="FYVE/PHD zinc finger"/>
    <property type="match status" value="2"/>
</dbReference>
<dbReference type="AlphaFoldDB" id="A0A1J1IJP6"/>
<dbReference type="Proteomes" id="UP000183832">
    <property type="component" value="Unassembled WGS sequence"/>
</dbReference>
<keyword evidence="6" id="KW-0156">Chromatin regulator</keyword>
<dbReference type="InterPro" id="IPR013083">
    <property type="entry name" value="Znf_RING/FYVE/PHD"/>
</dbReference>
<feature type="domain" description="PHD-type" evidence="10">
    <location>
        <begin position="147"/>
        <end position="196"/>
    </location>
</feature>
<keyword evidence="7" id="KW-0539">Nucleus</keyword>
<evidence type="ECO:0000256" key="5">
    <source>
        <dbReference type="ARBA" id="ARBA00022833"/>
    </source>
</evidence>
<dbReference type="SMART" id="SM00249">
    <property type="entry name" value="PHD"/>
    <property type="match status" value="2"/>
</dbReference>
<feature type="region of interest" description="Disordered" evidence="9">
    <location>
        <begin position="60"/>
        <end position="80"/>
    </location>
</feature>
<dbReference type="GO" id="GO:0008270">
    <property type="term" value="F:zinc ion binding"/>
    <property type="evidence" value="ECO:0007669"/>
    <property type="project" value="UniProtKB-KW"/>
</dbReference>
<evidence type="ECO:0000256" key="8">
    <source>
        <dbReference type="PROSITE-ProRule" id="PRU00146"/>
    </source>
</evidence>
<keyword evidence="2" id="KW-0479">Metal-binding</keyword>
<dbReference type="InterPro" id="IPR025894">
    <property type="entry name" value="Mtf2_C_dom"/>
</dbReference>
<dbReference type="OrthoDB" id="10033786at2759"/>
<name>A0A1J1IJP6_9DIPT</name>
<keyword evidence="12" id="KW-1185">Reference proteome</keyword>
<dbReference type="PROSITE" id="PS50016">
    <property type="entry name" value="ZF_PHD_2"/>
    <property type="match status" value="1"/>
</dbReference>
<reference evidence="11 12" key="1">
    <citation type="submission" date="2015-04" db="EMBL/GenBank/DDBJ databases">
        <authorList>
            <person name="Syromyatnikov M.Y."/>
            <person name="Popov V.N."/>
        </authorList>
    </citation>
    <scope>NUCLEOTIDE SEQUENCE [LARGE SCALE GENOMIC DNA]</scope>
</reference>
<dbReference type="GO" id="GO:0006325">
    <property type="term" value="P:chromatin organization"/>
    <property type="evidence" value="ECO:0007669"/>
    <property type="project" value="UniProtKB-KW"/>
</dbReference>
<evidence type="ECO:0000313" key="11">
    <source>
        <dbReference type="EMBL" id="CRK99986.1"/>
    </source>
</evidence>
<dbReference type="EMBL" id="CVRI01000054">
    <property type="protein sequence ID" value="CRK99986.1"/>
    <property type="molecule type" value="Genomic_DNA"/>
</dbReference>
<evidence type="ECO:0000256" key="4">
    <source>
        <dbReference type="ARBA" id="ARBA00022771"/>
    </source>
</evidence>
<evidence type="ECO:0000256" key="9">
    <source>
        <dbReference type="SAM" id="MobiDB-lite"/>
    </source>
</evidence>
<keyword evidence="3" id="KW-0677">Repeat</keyword>
<dbReference type="Gene3D" id="2.30.30.140">
    <property type="match status" value="1"/>
</dbReference>
<dbReference type="STRING" id="568069.A0A1J1IJP6"/>